<dbReference type="EMBL" id="GL385395">
    <property type="protein sequence ID" value="EJT80117.1"/>
    <property type="molecule type" value="Genomic_DNA"/>
</dbReference>
<feature type="region of interest" description="Disordered" evidence="3">
    <location>
        <begin position="448"/>
        <end position="663"/>
    </location>
</feature>
<dbReference type="GO" id="GO:0046486">
    <property type="term" value="P:glycerolipid metabolic process"/>
    <property type="evidence" value="ECO:0007669"/>
    <property type="project" value="UniProtKB-ARBA"/>
</dbReference>
<dbReference type="HOGENOM" id="CLU_000288_144_6_1"/>
<reference evidence="6" key="5">
    <citation type="submission" date="2018-04" db="UniProtKB">
        <authorList>
            <consortium name="EnsemblFungi"/>
        </authorList>
    </citation>
    <scope>IDENTIFICATION</scope>
    <source>
        <strain evidence="6">R3-111a-1</strain>
    </source>
</reference>
<dbReference type="PANTHER" id="PTHR24185">
    <property type="entry name" value="CALCIUM-INDEPENDENT PHOSPHOLIPASE A2-GAMMA"/>
    <property type="match status" value="1"/>
</dbReference>
<gene>
    <name evidence="6" type="primary">20340579</name>
    <name evidence="5" type="ORF">GGTG_00121</name>
</gene>
<dbReference type="Pfam" id="PF01734">
    <property type="entry name" value="Patatin"/>
    <property type="match status" value="1"/>
</dbReference>
<dbReference type="RefSeq" id="XP_009216126.1">
    <property type="nucleotide sequence ID" value="XM_009217862.1"/>
</dbReference>
<dbReference type="GeneID" id="20340579"/>
<evidence type="ECO:0000256" key="2">
    <source>
        <dbReference type="PROSITE-ProRule" id="PRU01161"/>
    </source>
</evidence>
<dbReference type="EnsemblFungi" id="EJT80117">
    <property type="protein sequence ID" value="EJT80117"/>
    <property type="gene ID" value="GGTG_00121"/>
</dbReference>
<feature type="compositionally biased region" description="Basic and acidic residues" evidence="3">
    <location>
        <begin position="588"/>
        <end position="599"/>
    </location>
</feature>
<reference evidence="6" key="4">
    <citation type="journal article" date="2015" name="G3 (Bethesda)">
        <title>Genome sequences of three phytopathogenic species of the Magnaporthaceae family of fungi.</title>
        <authorList>
            <person name="Okagaki L.H."/>
            <person name="Nunes C.C."/>
            <person name="Sailsbery J."/>
            <person name="Clay B."/>
            <person name="Brown D."/>
            <person name="John T."/>
            <person name="Oh Y."/>
            <person name="Young N."/>
            <person name="Fitzgerald M."/>
            <person name="Haas B.J."/>
            <person name="Zeng Q."/>
            <person name="Young S."/>
            <person name="Adiconis X."/>
            <person name="Fan L."/>
            <person name="Levin J.Z."/>
            <person name="Mitchell T.K."/>
            <person name="Okubara P.A."/>
            <person name="Farman M.L."/>
            <person name="Kohn L.M."/>
            <person name="Birren B."/>
            <person name="Ma L.-J."/>
            <person name="Dean R.A."/>
        </authorList>
    </citation>
    <scope>NUCLEOTIDE SEQUENCE</scope>
    <source>
        <strain evidence="6">R3-111a-1</strain>
    </source>
</reference>
<sequence>MDSSYVRRKDTTKGPPLRVLSLDGGGVRGYSIFIILQEIMHRTFVEIEGRAPRRSEIPKPADHFDLIVGTGTGGLIALMLGRLRLDLETCKELYVRLTRMVFETDKTILGIPTRSTLFKASMLELAIKEAVREHTIDEAEGNDGSESPATSNINPSHRNRLSRPNGQGYPRRHSSNASVVSFSARSPTTQMARPAYNSRGGDPEASLYDAREHRTKTAVTAVYKGTQKGAEPAILRSYDSRKEPAPEFDCRIWEAGRATCAIGLAFKPIRIGQSMFHDDGAGTFNPAIQALDEAVVNEWPGREVGVFISVGTGKRPKSSDANQSVWYEGFLGEFAEARRKLIAKIEGCETIHQYVYKEHLIKRGVNVENYYRLNVEMGVGEFGMNEWHRLADISTGTRQYLGRRDENSMVQGASAKLAKIHRAKMRWERVGPVPELIQTPSEVSMPFAVELPGDMPAGPPNGPPSYGHAPMTPSSRQSYESGRDSLGVPVSASSPRSSGDRLTDRPLPAPPAGAMAGLPTGIRPAGTGSPRQPSHQQTPSMAGSTLSTVSALTDSEDDGDRLVEKAPTPAQWRNATGQDKIAIMGADEQPRRRADDRNRAGTLRPPHGAHPNYPPPLPPKTPLPEHQAAGGRRPGAPTLPYPMEDEPPPVVDMARKPKYRERP</sequence>
<evidence type="ECO:0000256" key="3">
    <source>
        <dbReference type="SAM" id="MobiDB-lite"/>
    </source>
</evidence>
<feature type="region of interest" description="Disordered" evidence="3">
    <location>
        <begin position="137"/>
        <end position="203"/>
    </location>
</feature>
<evidence type="ECO:0000259" key="4">
    <source>
        <dbReference type="PROSITE" id="PS51635"/>
    </source>
</evidence>
<dbReference type="PANTHER" id="PTHR24185:SF4">
    <property type="entry name" value="SERINE HYDROLASE, PUTATIVE (AFU_ORTHOLOGUE AFUA_2G07870)-RELATED"/>
    <property type="match status" value="1"/>
</dbReference>
<reference evidence="7" key="1">
    <citation type="submission" date="2010-07" db="EMBL/GenBank/DDBJ databases">
        <title>The genome sequence of Gaeumannomyces graminis var. tritici strain R3-111a-1.</title>
        <authorList>
            <consortium name="The Broad Institute Genome Sequencing Platform"/>
            <person name="Ma L.-J."/>
            <person name="Dead R."/>
            <person name="Young S."/>
            <person name="Zeng Q."/>
            <person name="Koehrsen M."/>
            <person name="Alvarado L."/>
            <person name="Berlin A."/>
            <person name="Chapman S.B."/>
            <person name="Chen Z."/>
            <person name="Freedman E."/>
            <person name="Gellesch M."/>
            <person name="Goldberg J."/>
            <person name="Griggs A."/>
            <person name="Gujja S."/>
            <person name="Heilman E.R."/>
            <person name="Heiman D."/>
            <person name="Hepburn T."/>
            <person name="Howarth C."/>
            <person name="Jen D."/>
            <person name="Larson L."/>
            <person name="Mehta T."/>
            <person name="Neiman D."/>
            <person name="Pearson M."/>
            <person name="Roberts A."/>
            <person name="Saif S."/>
            <person name="Shea T."/>
            <person name="Shenoy N."/>
            <person name="Sisk P."/>
            <person name="Stolte C."/>
            <person name="Sykes S."/>
            <person name="Walk T."/>
            <person name="White J."/>
            <person name="Yandava C."/>
            <person name="Haas B."/>
            <person name="Nusbaum C."/>
            <person name="Birren B."/>
        </authorList>
    </citation>
    <scope>NUCLEOTIDE SEQUENCE [LARGE SCALE GENOMIC DNA]</scope>
    <source>
        <strain evidence="7">R3-111a-1</strain>
    </source>
</reference>
<dbReference type="PROSITE" id="PS51635">
    <property type="entry name" value="PNPLA"/>
    <property type="match status" value="1"/>
</dbReference>
<feature type="compositionally biased region" description="Polar residues" evidence="3">
    <location>
        <begin position="175"/>
        <end position="191"/>
    </location>
</feature>
<dbReference type="GO" id="GO:0019369">
    <property type="term" value="P:arachidonate metabolic process"/>
    <property type="evidence" value="ECO:0007669"/>
    <property type="project" value="TreeGrafter"/>
</dbReference>
<organism evidence="5">
    <name type="scientific">Gaeumannomyces tritici (strain R3-111a-1)</name>
    <name type="common">Wheat and barley take-all root rot fungus</name>
    <name type="synonym">Gaeumannomyces graminis var. tritici</name>
    <dbReference type="NCBI Taxonomy" id="644352"/>
    <lineage>
        <taxon>Eukaryota</taxon>
        <taxon>Fungi</taxon>
        <taxon>Dikarya</taxon>
        <taxon>Ascomycota</taxon>
        <taxon>Pezizomycotina</taxon>
        <taxon>Sordariomycetes</taxon>
        <taxon>Sordariomycetidae</taxon>
        <taxon>Magnaporthales</taxon>
        <taxon>Magnaporthaceae</taxon>
        <taxon>Gaeumannomyces</taxon>
    </lineage>
</organism>
<evidence type="ECO:0000313" key="6">
    <source>
        <dbReference type="EnsemblFungi" id="EJT80117"/>
    </source>
</evidence>
<dbReference type="eggNOG" id="KOG4231">
    <property type="taxonomic scope" value="Eukaryota"/>
</dbReference>
<dbReference type="Proteomes" id="UP000006039">
    <property type="component" value="Unassembled WGS sequence"/>
</dbReference>
<accession>J3NFS7</accession>
<feature type="compositionally biased region" description="Pro residues" evidence="3">
    <location>
        <begin position="612"/>
        <end position="622"/>
    </location>
</feature>
<keyword evidence="1" id="KW-0443">Lipid metabolism</keyword>
<evidence type="ECO:0000313" key="7">
    <source>
        <dbReference type="Proteomes" id="UP000006039"/>
    </source>
</evidence>
<dbReference type="VEuPathDB" id="FungiDB:GGTG_00121"/>
<dbReference type="GO" id="GO:0047499">
    <property type="term" value="F:calcium-independent phospholipase A2 activity"/>
    <property type="evidence" value="ECO:0007669"/>
    <property type="project" value="TreeGrafter"/>
</dbReference>
<feature type="domain" description="PNPLA" evidence="4">
    <location>
        <begin position="20"/>
        <end position="291"/>
    </location>
</feature>
<feature type="short sequence motif" description="GXGXXG" evidence="2">
    <location>
        <begin position="24"/>
        <end position="29"/>
    </location>
</feature>
<dbReference type="InterPro" id="IPR002641">
    <property type="entry name" value="PNPLA_dom"/>
</dbReference>
<feature type="compositionally biased region" description="Polar residues" evidence="3">
    <location>
        <begin position="144"/>
        <end position="156"/>
    </location>
</feature>
<reference evidence="5" key="3">
    <citation type="submission" date="2010-09" db="EMBL/GenBank/DDBJ databases">
        <title>Annotation of Gaeumannomyces graminis var. tritici R3-111a-1.</title>
        <authorList>
            <consortium name="The Broad Institute Genome Sequencing Platform"/>
            <person name="Ma L.-J."/>
            <person name="Dead R."/>
            <person name="Young S.K."/>
            <person name="Zeng Q."/>
            <person name="Gargeya S."/>
            <person name="Fitzgerald M."/>
            <person name="Haas B."/>
            <person name="Abouelleil A."/>
            <person name="Alvarado L."/>
            <person name="Arachchi H.M."/>
            <person name="Berlin A."/>
            <person name="Brown A."/>
            <person name="Chapman S.B."/>
            <person name="Chen Z."/>
            <person name="Dunbar C."/>
            <person name="Freedman E."/>
            <person name="Gearin G."/>
            <person name="Gellesch M."/>
            <person name="Goldberg J."/>
            <person name="Griggs A."/>
            <person name="Gujja S."/>
            <person name="Heiman D."/>
            <person name="Howarth C."/>
            <person name="Larson L."/>
            <person name="Lui A."/>
            <person name="MacDonald P.J.P."/>
            <person name="Mehta T."/>
            <person name="Montmayeur A."/>
            <person name="Murphy C."/>
            <person name="Neiman D."/>
            <person name="Pearson M."/>
            <person name="Priest M."/>
            <person name="Roberts A."/>
            <person name="Saif S."/>
            <person name="Shea T."/>
            <person name="Shenoy N."/>
            <person name="Sisk P."/>
            <person name="Stolte C."/>
            <person name="Sykes S."/>
            <person name="Yandava C."/>
            <person name="Wortman J."/>
            <person name="Nusbaum C."/>
            <person name="Birren B."/>
        </authorList>
    </citation>
    <scope>NUCLEOTIDE SEQUENCE</scope>
    <source>
        <strain evidence="5">R3-111a-1</strain>
    </source>
</reference>
<dbReference type="OrthoDB" id="630895at2759"/>
<proteinExistence type="predicted"/>
<evidence type="ECO:0000256" key="1">
    <source>
        <dbReference type="ARBA" id="ARBA00023098"/>
    </source>
</evidence>
<dbReference type="STRING" id="644352.J3NFS7"/>
<name>J3NFS7_GAET3</name>
<feature type="compositionally biased region" description="Polar residues" evidence="3">
    <location>
        <begin position="529"/>
        <end position="553"/>
    </location>
</feature>
<dbReference type="InterPro" id="IPR016035">
    <property type="entry name" value="Acyl_Trfase/lysoPLipase"/>
</dbReference>
<protein>
    <recommendedName>
        <fullName evidence="4">PNPLA domain-containing protein</fullName>
    </recommendedName>
</protein>
<dbReference type="Gene3D" id="3.40.1090.10">
    <property type="entry name" value="Cytosolic phospholipase A2 catalytic domain"/>
    <property type="match status" value="1"/>
</dbReference>
<dbReference type="CDD" id="cd07216">
    <property type="entry name" value="Pat17_PNPLA8_PNPLA9_like3"/>
    <property type="match status" value="1"/>
</dbReference>
<dbReference type="AlphaFoldDB" id="J3NFS7"/>
<reference evidence="5" key="2">
    <citation type="submission" date="2010-07" db="EMBL/GenBank/DDBJ databases">
        <authorList>
            <consortium name="The Broad Institute Genome Sequencing Platform"/>
            <consortium name="Broad Institute Genome Sequencing Center for Infectious Disease"/>
            <person name="Ma L.-J."/>
            <person name="Dead R."/>
            <person name="Young S."/>
            <person name="Zeng Q."/>
            <person name="Koehrsen M."/>
            <person name="Alvarado L."/>
            <person name="Berlin A."/>
            <person name="Chapman S.B."/>
            <person name="Chen Z."/>
            <person name="Freedman E."/>
            <person name="Gellesch M."/>
            <person name="Goldberg J."/>
            <person name="Griggs A."/>
            <person name="Gujja S."/>
            <person name="Heilman E.R."/>
            <person name="Heiman D."/>
            <person name="Hepburn T."/>
            <person name="Howarth C."/>
            <person name="Jen D."/>
            <person name="Larson L."/>
            <person name="Mehta T."/>
            <person name="Neiman D."/>
            <person name="Pearson M."/>
            <person name="Roberts A."/>
            <person name="Saif S."/>
            <person name="Shea T."/>
            <person name="Shenoy N."/>
            <person name="Sisk P."/>
            <person name="Stolte C."/>
            <person name="Sykes S."/>
            <person name="Walk T."/>
            <person name="White J."/>
            <person name="Yandava C."/>
            <person name="Haas B."/>
            <person name="Nusbaum C."/>
            <person name="Birren B."/>
        </authorList>
    </citation>
    <scope>NUCLEOTIDE SEQUENCE</scope>
    <source>
        <strain evidence="5">R3-111a-1</strain>
    </source>
</reference>
<evidence type="ECO:0000313" key="5">
    <source>
        <dbReference type="EMBL" id="EJT80117.1"/>
    </source>
</evidence>
<dbReference type="SUPFAM" id="SSF52151">
    <property type="entry name" value="FabD/lysophospholipase-like"/>
    <property type="match status" value="1"/>
</dbReference>
<dbReference type="GO" id="GO:0016020">
    <property type="term" value="C:membrane"/>
    <property type="evidence" value="ECO:0007669"/>
    <property type="project" value="TreeGrafter"/>
</dbReference>
<keyword evidence="7" id="KW-1185">Reference proteome</keyword>
<comment type="caution">
    <text evidence="2">Lacks conserved residue(s) required for the propagation of feature annotation.</text>
</comment>